<evidence type="ECO:0000313" key="9">
    <source>
        <dbReference type="EnsemblPlants" id="KRH29090"/>
    </source>
</evidence>
<dbReference type="SMR" id="A0A0R4J4G2"/>
<dbReference type="RefSeq" id="NP_001242390.2">
    <property type="nucleotide sequence ID" value="NM_001255461.3"/>
</dbReference>
<dbReference type="SUPFAM" id="SSF101941">
    <property type="entry name" value="NAC domain"/>
    <property type="match status" value="1"/>
</dbReference>
<dbReference type="Proteomes" id="UP000008827">
    <property type="component" value="Chromosome 11"/>
</dbReference>
<gene>
    <name evidence="9" type="primary">LOC100816770</name>
    <name evidence="8" type="ORF">GLYMA_11G096600</name>
</gene>
<dbReference type="GO" id="GO:0006355">
    <property type="term" value="P:regulation of DNA-templated transcription"/>
    <property type="evidence" value="ECO:0007669"/>
    <property type="project" value="InterPro"/>
</dbReference>
<name>A0A0R4J4G2_SOYBN</name>
<dbReference type="OMA" id="NCLAGKE"/>
<evidence type="ECO:0000256" key="2">
    <source>
        <dbReference type="ARBA" id="ARBA00023015"/>
    </source>
</evidence>
<dbReference type="GO" id="GO:0005634">
    <property type="term" value="C:nucleus"/>
    <property type="evidence" value="ECO:0007669"/>
    <property type="project" value="UniProtKB-SubCell"/>
</dbReference>
<dbReference type="InterPro" id="IPR003441">
    <property type="entry name" value="NAC-dom"/>
</dbReference>
<keyword evidence="3" id="KW-0238">DNA-binding</keyword>
<dbReference type="EnsemblPlants" id="KRH29090">
    <property type="protein sequence ID" value="KRH29090"/>
    <property type="gene ID" value="GLYMA_11G096600"/>
</dbReference>
<dbReference type="PROSITE" id="PS51005">
    <property type="entry name" value="NAC"/>
    <property type="match status" value="1"/>
</dbReference>
<sequence>MINMATMEDMSNMSGEITLPGFRFHPTEEELLDFYLKNMVVGKKLRYDVIGFLNIYQHDPWDLPGLAKVGEREWYFFVPRDKKHGSGGRPNRTTEKGFWKATGSDRKIVTLSDPKRIIGLRKTLVFYQGRAPRGCKTDWVMNEYRLPDNCKLPKEIVLCKIYRKATSLKVLEQRAALEEEREKKQMVDNSPASPPSSTDTMSFSSPQEEQNLPLPLLQHVLKKESETTEDMVVSKQEKTTNQLTLKDTKSTCGTSLQMPFGKEKLPDLQLPMLSDWTQDTFWAQLNSPWLQNFTPTNILNFY</sequence>
<organism evidence="8">
    <name type="scientific">Glycine max</name>
    <name type="common">Soybean</name>
    <name type="synonym">Glycine hispida</name>
    <dbReference type="NCBI Taxonomy" id="3847"/>
    <lineage>
        <taxon>Eukaryota</taxon>
        <taxon>Viridiplantae</taxon>
        <taxon>Streptophyta</taxon>
        <taxon>Embryophyta</taxon>
        <taxon>Tracheophyta</taxon>
        <taxon>Spermatophyta</taxon>
        <taxon>Magnoliopsida</taxon>
        <taxon>eudicotyledons</taxon>
        <taxon>Gunneridae</taxon>
        <taxon>Pentapetalae</taxon>
        <taxon>rosids</taxon>
        <taxon>fabids</taxon>
        <taxon>Fabales</taxon>
        <taxon>Fabaceae</taxon>
        <taxon>Papilionoideae</taxon>
        <taxon>50 kb inversion clade</taxon>
        <taxon>NPAAA clade</taxon>
        <taxon>indigoferoid/millettioid clade</taxon>
        <taxon>Phaseoleae</taxon>
        <taxon>Glycine</taxon>
        <taxon>Glycine subgen. Soja</taxon>
    </lineage>
</organism>
<comment type="subcellular location">
    <subcellularLocation>
        <location evidence="1">Nucleus</location>
    </subcellularLocation>
</comment>
<dbReference type="ExpressionAtlas" id="A0A0R4J4G2">
    <property type="expression patterns" value="baseline and differential"/>
</dbReference>
<dbReference type="PANTHER" id="PTHR31744:SF79">
    <property type="entry name" value="NAC DOMAIN-CONTAINING PROTEIN"/>
    <property type="match status" value="1"/>
</dbReference>
<dbReference type="AlphaFoldDB" id="A0A0R4J4G2"/>
<reference evidence="9" key="2">
    <citation type="submission" date="2018-02" db="UniProtKB">
        <authorList>
            <consortium name="EnsemblPlants"/>
        </authorList>
    </citation>
    <scope>IDENTIFICATION</scope>
    <source>
        <strain evidence="9">Williams 82</strain>
    </source>
</reference>
<evidence type="ECO:0000313" key="8">
    <source>
        <dbReference type="EMBL" id="KRH29090.1"/>
    </source>
</evidence>
<keyword evidence="5" id="KW-0539">Nucleus</keyword>
<dbReference type="PANTHER" id="PTHR31744">
    <property type="entry name" value="PROTEIN CUP-SHAPED COTYLEDON 2-RELATED"/>
    <property type="match status" value="1"/>
</dbReference>
<dbReference type="InterPro" id="IPR036093">
    <property type="entry name" value="NAC_dom_sf"/>
</dbReference>
<dbReference type="PaxDb" id="3847-GLYMA11G10230.1"/>
<dbReference type="Gramene" id="KRH29090">
    <property type="protein sequence ID" value="KRH29090"/>
    <property type="gene ID" value="GLYMA_11G096600"/>
</dbReference>
<feature type="region of interest" description="Disordered" evidence="6">
    <location>
        <begin position="179"/>
        <end position="209"/>
    </location>
</feature>
<proteinExistence type="predicted"/>
<evidence type="ECO:0000259" key="7">
    <source>
        <dbReference type="PROSITE" id="PS51005"/>
    </source>
</evidence>
<evidence type="ECO:0000256" key="6">
    <source>
        <dbReference type="SAM" id="MobiDB-lite"/>
    </source>
</evidence>
<dbReference type="EMBL" id="CM000844">
    <property type="protein sequence ID" value="KRH29090.1"/>
    <property type="molecule type" value="Genomic_DNA"/>
</dbReference>
<keyword evidence="10" id="KW-1185">Reference proteome</keyword>
<evidence type="ECO:0000256" key="4">
    <source>
        <dbReference type="ARBA" id="ARBA00023163"/>
    </source>
</evidence>
<keyword evidence="2" id="KW-0805">Transcription regulation</keyword>
<evidence type="ECO:0000256" key="1">
    <source>
        <dbReference type="ARBA" id="ARBA00004123"/>
    </source>
</evidence>
<accession>A0A0R4J4G2</accession>
<dbReference type="STRING" id="3847.A0A0R4J4G2"/>
<dbReference type="FunFam" id="2.170.150.80:FF:000010">
    <property type="entry name" value="NAC domain-containing protein 67-like"/>
    <property type="match status" value="1"/>
</dbReference>
<evidence type="ECO:0000256" key="5">
    <source>
        <dbReference type="ARBA" id="ARBA00023242"/>
    </source>
</evidence>
<dbReference type="Pfam" id="PF02365">
    <property type="entry name" value="NAM"/>
    <property type="match status" value="1"/>
</dbReference>
<feature type="domain" description="NAC" evidence="7">
    <location>
        <begin position="18"/>
        <end position="164"/>
    </location>
</feature>
<dbReference type="Gene3D" id="2.170.150.80">
    <property type="entry name" value="NAC domain"/>
    <property type="match status" value="1"/>
</dbReference>
<evidence type="ECO:0000256" key="3">
    <source>
        <dbReference type="ARBA" id="ARBA00023125"/>
    </source>
</evidence>
<keyword evidence="4" id="KW-0804">Transcription</keyword>
<reference evidence="8" key="3">
    <citation type="submission" date="2018-07" db="EMBL/GenBank/DDBJ databases">
        <title>WGS assembly of Glycine max.</title>
        <authorList>
            <person name="Schmutz J."/>
            <person name="Cannon S."/>
            <person name="Schlueter J."/>
            <person name="Ma J."/>
            <person name="Mitros T."/>
            <person name="Nelson W."/>
            <person name="Hyten D."/>
            <person name="Song Q."/>
            <person name="Thelen J."/>
            <person name="Cheng J."/>
            <person name="Xu D."/>
            <person name="Hellsten U."/>
            <person name="May G."/>
            <person name="Yu Y."/>
            <person name="Sakurai T."/>
            <person name="Umezawa T."/>
            <person name="Bhattacharyya M."/>
            <person name="Sandhu D."/>
            <person name="Valliyodan B."/>
            <person name="Lindquist E."/>
            <person name="Peto M."/>
            <person name="Grant D."/>
            <person name="Shu S."/>
            <person name="Goodstein D."/>
            <person name="Barry K."/>
            <person name="Futrell-Griggs M."/>
            <person name="Abernathy B."/>
            <person name="Du J."/>
            <person name="Tian Z."/>
            <person name="Zhu L."/>
            <person name="Gill N."/>
            <person name="Joshi T."/>
            <person name="Libault M."/>
            <person name="Sethuraman A."/>
            <person name="Zhang X."/>
            <person name="Shinozaki K."/>
            <person name="Nguyen H."/>
            <person name="Wing R."/>
            <person name="Cregan P."/>
            <person name="Specht J."/>
            <person name="Grimwood J."/>
            <person name="Rokhsar D."/>
            <person name="Stacey G."/>
            <person name="Shoemaker R."/>
            <person name="Jackson S."/>
        </authorList>
    </citation>
    <scope>NUCLEOTIDE SEQUENCE</scope>
    <source>
        <tissue evidence="8">Callus</tissue>
    </source>
</reference>
<protein>
    <recommendedName>
        <fullName evidence="7">NAC domain-containing protein</fullName>
    </recommendedName>
</protein>
<feature type="compositionally biased region" description="Polar residues" evidence="6">
    <location>
        <begin position="187"/>
        <end position="205"/>
    </location>
</feature>
<reference evidence="8 9" key="1">
    <citation type="journal article" date="2010" name="Nature">
        <title>Genome sequence of the palaeopolyploid soybean.</title>
        <authorList>
            <person name="Schmutz J."/>
            <person name="Cannon S.B."/>
            <person name="Schlueter J."/>
            <person name="Ma J."/>
            <person name="Mitros T."/>
            <person name="Nelson W."/>
            <person name="Hyten D.L."/>
            <person name="Song Q."/>
            <person name="Thelen J.J."/>
            <person name="Cheng J."/>
            <person name="Xu D."/>
            <person name="Hellsten U."/>
            <person name="May G.D."/>
            <person name="Yu Y."/>
            <person name="Sakurai T."/>
            <person name="Umezawa T."/>
            <person name="Bhattacharyya M.K."/>
            <person name="Sandhu D."/>
            <person name="Valliyodan B."/>
            <person name="Lindquist E."/>
            <person name="Peto M."/>
            <person name="Grant D."/>
            <person name="Shu S."/>
            <person name="Goodstein D."/>
            <person name="Barry K."/>
            <person name="Futrell-Griggs M."/>
            <person name="Abernathy B."/>
            <person name="Du J."/>
            <person name="Tian Z."/>
            <person name="Zhu L."/>
            <person name="Gill N."/>
            <person name="Joshi T."/>
            <person name="Libault M."/>
            <person name="Sethuraman A."/>
            <person name="Zhang X.-C."/>
            <person name="Shinozaki K."/>
            <person name="Nguyen H.T."/>
            <person name="Wing R.A."/>
            <person name="Cregan P."/>
            <person name="Specht J."/>
            <person name="Grimwood J."/>
            <person name="Rokhsar D."/>
            <person name="Stacey G."/>
            <person name="Shoemaker R.C."/>
            <person name="Jackson S.A."/>
        </authorList>
    </citation>
    <scope>NUCLEOTIDE SEQUENCE [LARGE SCALE GENOMIC DNA]</scope>
    <source>
        <strain evidence="9">cv. Williams 82</strain>
        <tissue evidence="8">Callus</tissue>
    </source>
</reference>
<dbReference type="eggNOG" id="ENOG502QUZY">
    <property type="taxonomic scope" value="Eukaryota"/>
</dbReference>
<dbReference type="GO" id="GO:0003677">
    <property type="term" value="F:DNA binding"/>
    <property type="evidence" value="ECO:0007669"/>
    <property type="project" value="UniProtKB-KW"/>
</dbReference>
<evidence type="ECO:0000313" key="10">
    <source>
        <dbReference type="Proteomes" id="UP000008827"/>
    </source>
</evidence>
<dbReference type="OrthoDB" id="1880352at2759"/>
<dbReference type="GeneID" id="100816770"/>